<reference evidence="1 2" key="1">
    <citation type="journal article" date="2022" name="New Phytol.">
        <title>Ecological generalism drives hyperdiversity of secondary metabolite gene clusters in xylarialean endophytes.</title>
        <authorList>
            <person name="Franco M.E.E."/>
            <person name="Wisecaver J.H."/>
            <person name="Arnold A.E."/>
            <person name="Ju Y.M."/>
            <person name="Slot J.C."/>
            <person name="Ahrendt S."/>
            <person name="Moore L.P."/>
            <person name="Eastman K.E."/>
            <person name="Scott K."/>
            <person name="Konkel Z."/>
            <person name="Mondo S.J."/>
            <person name="Kuo A."/>
            <person name="Hayes R.D."/>
            <person name="Haridas S."/>
            <person name="Andreopoulos B."/>
            <person name="Riley R."/>
            <person name="LaButti K."/>
            <person name="Pangilinan J."/>
            <person name="Lipzen A."/>
            <person name="Amirebrahimi M."/>
            <person name="Yan J."/>
            <person name="Adam C."/>
            <person name="Keymanesh K."/>
            <person name="Ng V."/>
            <person name="Louie K."/>
            <person name="Northen T."/>
            <person name="Drula E."/>
            <person name="Henrissat B."/>
            <person name="Hsieh H.M."/>
            <person name="Youens-Clark K."/>
            <person name="Lutzoni F."/>
            <person name="Miadlikowska J."/>
            <person name="Eastwood D.C."/>
            <person name="Hamelin R.C."/>
            <person name="Grigoriev I.V."/>
            <person name="U'Ren J.M."/>
        </authorList>
    </citation>
    <scope>NUCLEOTIDE SEQUENCE [LARGE SCALE GENOMIC DNA]</scope>
    <source>
        <strain evidence="1 2">CBS 119005</strain>
    </source>
</reference>
<dbReference type="Proteomes" id="UP001497700">
    <property type="component" value="Unassembled WGS sequence"/>
</dbReference>
<keyword evidence="2" id="KW-1185">Reference proteome</keyword>
<sequence length="776" mass="85363">MPQLPVRGSSGGGDPEAKRRKIRKGTHSCWECRRRKTRCQFSSATAAICIGCEQRGTTCRSQEFPDEQPPSSERGLSQRLSRVEGMLERLVDRIAPDSYTTPGRVWEQSLTSSASAEDELDSSSDILRPSAVEHPPVVGMLDALREDCGSTHTHTSFVPTPASTEADVACAPLSAKHAQASKVLHATFPCQHDIDAILAVGVAAYFISTFFSGVDGPSDPPSSISEVPPVTSHPALLAKRLMQLTNCMQKMSPNVIPQGLVSKEPFRFQMSRFVSVVSDLVAFNDDLIGSVEGLETLYFITLYHANAGNLRKSWLSLRRALAVAQLMGVDRWPDSKPLKSVDPRSDPSTRTRASFLWYHMNFSDRYLSLLLGLSAACDDDSFADPERMAGNTPTERLEKLHTVVTGAIIKRNASSNKQNQQQQHQQQQQMTAADAAFGITQAIDCDLEIAAKSMEPEWWQPIAVPDPATASPAELVLAHSHVMMQMNHHHLLILLHLPYMMRDPKERRWDYSKTTCLHASRALLRAYLVFRHLTDAASACRHTDYGALTAAMTLLLGYLDPRLRDRADPETARVRAADRGLALAVRDVLKAIADTASDKLARETSDIITRLLPLTDVDVPVAGHGSVGLEAPVRLEIPYLGNVTINPVSRRTGRDQHRYDSSVAPVPTARYDDDNGGGGEKSIAELDHHIHGSTSSDTHVYVDANHGDSTLVDPSLQQQLQAPAGCSVAFGEEASFSFMQFEPDISSPYQFPEMAADMDQWTFQGFDTTFFESLFS</sequence>
<name>A0ACB9YYN5_9PEZI</name>
<comment type="caution">
    <text evidence="1">The sequence shown here is derived from an EMBL/GenBank/DDBJ whole genome shotgun (WGS) entry which is preliminary data.</text>
</comment>
<dbReference type="EMBL" id="MU393496">
    <property type="protein sequence ID" value="KAI4863840.1"/>
    <property type="molecule type" value="Genomic_DNA"/>
</dbReference>
<evidence type="ECO:0000313" key="1">
    <source>
        <dbReference type="EMBL" id="KAI4863840.1"/>
    </source>
</evidence>
<evidence type="ECO:0000313" key="2">
    <source>
        <dbReference type="Proteomes" id="UP001497700"/>
    </source>
</evidence>
<gene>
    <name evidence="1" type="ORF">F4820DRAFT_357296</name>
</gene>
<proteinExistence type="predicted"/>
<organism evidence="1 2">
    <name type="scientific">Hypoxylon rubiginosum</name>
    <dbReference type="NCBI Taxonomy" id="110542"/>
    <lineage>
        <taxon>Eukaryota</taxon>
        <taxon>Fungi</taxon>
        <taxon>Dikarya</taxon>
        <taxon>Ascomycota</taxon>
        <taxon>Pezizomycotina</taxon>
        <taxon>Sordariomycetes</taxon>
        <taxon>Xylariomycetidae</taxon>
        <taxon>Xylariales</taxon>
        <taxon>Hypoxylaceae</taxon>
        <taxon>Hypoxylon</taxon>
    </lineage>
</organism>
<accession>A0ACB9YYN5</accession>
<protein>
    <submittedName>
        <fullName evidence="1">Uncharacterized protein</fullName>
    </submittedName>
</protein>